<dbReference type="PANTHER" id="PTHR28088:SF5">
    <property type="entry name" value="TRANSCRIPTIONAL ACTIVATOR HAA1-RELATED"/>
    <property type="match status" value="1"/>
</dbReference>
<dbReference type="EMBL" id="JAAMPI010000241">
    <property type="protein sequence ID" value="KAF4633675.1"/>
    <property type="molecule type" value="Genomic_DNA"/>
</dbReference>
<sequence length="307" mass="33970">MIGLTSWSTPSDERFLVSTWRHPRKREYAILATLKSANWARYSIQGHQLSCRLTMPLINGYKYSCEPCIRGHRATSCAHTDRILIEVRKPGRPLESCGHQLDTCSCGRLNDIFSIGDAPLDQPFVAQQPTFVAATPAPTVKKDSKSKAKPRSRMQSKSTKKPSRRKSTASSTPQSDDASGQMDQSPLPQSPSETSTNPYEQYPYGAPSTANPQPSMWTPAPIQSSAAPLPNPYMPYQPHQRFDGAAQTPYTYAPAPQPGSYGAQSRVEDIAMPSNPRTQQSDSDGGQAYMRSQYISANQDQSWRPTR</sequence>
<organism evidence="10 11">
    <name type="scientific">Cudoniella acicularis</name>
    <dbReference type="NCBI Taxonomy" id="354080"/>
    <lineage>
        <taxon>Eukaryota</taxon>
        <taxon>Fungi</taxon>
        <taxon>Dikarya</taxon>
        <taxon>Ascomycota</taxon>
        <taxon>Pezizomycotina</taxon>
        <taxon>Leotiomycetes</taxon>
        <taxon>Helotiales</taxon>
        <taxon>Tricladiaceae</taxon>
        <taxon>Cudoniella</taxon>
    </lineage>
</organism>
<dbReference type="GO" id="GO:0005634">
    <property type="term" value="C:nucleus"/>
    <property type="evidence" value="ECO:0007669"/>
    <property type="project" value="UniProtKB-SubCell"/>
</dbReference>
<comment type="subcellular location">
    <subcellularLocation>
        <location evidence="1">Nucleus</location>
    </subcellularLocation>
</comment>
<dbReference type="OrthoDB" id="5600085at2759"/>
<evidence type="ECO:0000313" key="11">
    <source>
        <dbReference type="Proteomes" id="UP000566819"/>
    </source>
</evidence>
<dbReference type="Gene3D" id="3.90.430.10">
    <property type="entry name" value="Copper fist DNA-binding domain"/>
    <property type="match status" value="1"/>
</dbReference>
<dbReference type="SUPFAM" id="SSF57879">
    <property type="entry name" value="Zinc domain conserved in yeast copper-regulated transcription factors"/>
    <property type="match status" value="1"/>
</dbReference>
<keyword evidence="11" id="KW-1185">Reference proteome</keyword>
<evidence type="ECO:0000256" key="1">
    <source>
        <dbReference type="ARBA" id="ARBA00004123"/>
    </source>
</evidence>
<evidence type="ECO:0000259" key="9">
    <source>
        <dbReference type="PROSITE" id="PS50073"/>
    </source>
</evidence>
<proteinExistence type="predicted"/>
<evidence type="ECO:0000256" key="5">
    <source>
        <dbReference type="ARBA" id="ARBA00023015"/>
    </source>
</evidence>
<dbReference type="GO" id="GO:0000978">
    <property type="term" value="F:RNA polymerase II cis-regulatory region sequence-specific DNA binding"/>
    <property type="evidence" value="ECO:0007669"/>
    <property type="project" value="TreeGrafter"/>
</dbReference>
<dbReference type="GO" id="GO:0000981">
    <property type="term" value="F:DNA-binding transcription factor activity, RNA polymerase II-specific"/>
    <property type="evidence" value="ECO:0007669"/>
    <property type="project" value="TreeGrafter"/>
</dbReference>
<keyword evidence="4" id="KW-0186">Copper</keyword>
<dbReference type="FunFam" id="3.90.430.10:FF:000001">
    <property type="entry name" value="Copper fist DNA-binding protein"/>
    <property type="match status" value="1"/>
</dbReference>
<evidence type="ECO:0000256" key="3">
    <source>
        <dbReference type="ARBA" id="ARBA00022833"/>
    </source>
</evidence>
<evidence type="ECO:0000256" key="8">
    <source>
        <dbReference type="SAM" id="MobiDB-lite"/>
    </source>
</evidence>
<dbReference type="Pfam" id="PF00649">
    <property type="entry name" value="Copper-fist"/>
    <property type="match status" value="1"/>
</dbReference>
<dbReference type="GO" id="GO:0045944">
    <property type="term" value="P:positive regulation of transcription by RNA polymerase II"/>
    <property type="evidence" value="ECO:0007669"/>
    <property type="project" value="TreeGrafter"/>
</dbReference>
<dbReference type="PRINTS" id="PR00617">
    <property type="entry name" value="COPPERFIST"/>
</dbReference>
<dbReference type="Proteomes" id="UP000566819">
    <property type="component" value="Unassembled WGS sequence"/>
</dbReference>
<dbReference type="SMART" id="SM01090">
    <property type="entry name" value="Copper-fist"/>
    <property type="match status" value="1"/>
</dbReference>
<evidence type="ECO:0000256" key="4">
    <source>
        <dbReference type="ARBA" id="ARBA00023008"/>
    </source>
</evidence>
<evidence type="ECO:0000256" key="6">
    <source>
        <dbReference type="ARBA" id="ARBA00023163"/>
    </source>
</evidence>
<dbReference type="InterPro" id="IPR001083">
    <property type="entry name" value="Cu_fist_DNA-bd_dom"/>
</dbReference>
<evidence type="ECO:0000256" key="7">
    <source>
        <dbReference type="ARBA" id="ARBA00023242"/>
    </source>
</evidence>
<dbReference type="GO" id="GO:0006878">
    <property type="term" value="P:intracellular copper ion homeostasis"/>
    <property type="evidence" value="ECO:0007669"/>
    <property type="project" value="TreeGrafter"/>
</dbReference>
<dbReference type="PROSITE" id="PS50073">
    <property type="entry name" value="COPPER_FIST_2"/>
    <property type="match status" value="1"/>
</dbReference>
<accession>A0A8H4W6P5</accession>
<feature type="domain" description="Copper-fist" evidence="9">
    <location>
        <begin position="55"/>
        <end position="94"/>
    </location>
</feature>
<feature type="compositionally biased region" description="Basic residues" evidence="8">
    <location>
        <begin position="147"/>
        <end position="167"/>
    </location>
</feature>
<feature type="compositionally biased region" description="Polar residues" evidence="8">
    <location>
        <begin position="174"/>
        <end position="199"/>
    </location>
</feature>
<comment type="caution">
    <text evidence="10">The sequence shown here is derived from an EMBL/GenBank/DDBJ whole genome shotgun (WGS) entry which is preliminary data.</text>
</comment>
<evidence type="ECO:0000313" key="10">
    <source>
        <dbReference type="EMBL" id="KAF4633675.1"/>
    </source>
</evidence>
<dbReference type="InterPro" id="IPR051763">
    <property type="entry name" value="Copper_Homeo_Regul"/>
</dbReference>
<name>A0A8H4W6P5_9HELO</name>
<dbReference type="AlphaFoldDB" id="A0A8H4W6P5"/>
<keyword evidence="5" id="KW-0805">Transcription regulation</keyword>
<dbReference type="PANTHER" id="PTHR28088">
    <property type="entry name" value="TRANSCRIPTIONAL ACTIVATOR HAA1-RELATED"/>
    <property type="match status" value="1"/>
</dbReference>
<feature type="region of interest" description="Disordered" evidence="8">
    <location>
        <begin position="135"/>
        <end position="307"/>
    </location>
</feature>
<dbReference type="SMART" id="SM00412">
    <property type="entry name" value="Cu_FIST"/>
    <property type="match status" value="1"/>
</dbReference>
<feature type="compositionally biased region" description="Polar residues" evidence="8">
    <location>
        <begin position="275"/>
        <end position="284"/>
    </location>
</feature>
<gene>
    <name evidence="10" type="ORF">G7Y89_g4438</name>
</gene>
<feature type="compositionally biased region" description="Low complexity" evidence="8">
    <location>
        <begin position="245"/>
        <end position="254"/>
    </location>
</feature>
<keyword evidence="7" id="KW-0539">Nucleus</keyword>
<dbReference type="GO" id="GO:0005507">
    <property type="term" value="F:copper ion binding"/>
    <property type="evidence" value="ECO:0007669"/>
    <property type="project" value="InterPro"/>
</dbReference>
<keyword evidence="2" id="KW-0479">Metal-binding</keyword>
<reference evidence="10 11" key="1">
    <citation type="submission" date="2020-03" db="EMBL/GenBank/DDBJ databases">
        <title>Draft Genome Sequence of Cudoniella acicularis.</title>
        <authorList>
            <person name="Buettner E."/>
            <person name="Kellner H."/>
        </authorList>
    </citation>
    <scope>NUCLEOTIDE SEQUENCE [LARGE SCALE GENOMIC DNA]</scope>
    <source>
        <strain evidence="10 11">DSM 108380</strain>
    </source>
</reference>
<evidence type="ECO:0000256" key="2">
    <source>
        <dbReference type="ARBA" id="ARBA00022723"/>
    </source>
</evidence>
<keyword evidence="6" id="KW-0804">Transcription</keyword>
<dbReference type="InterPro" id="IPR036395">
    <property type="entry name" value="Cu_fist_DNA-bd_dom_sf"/>
</dbReference>
<feature type="compositionally biased region" description="Polar residues" evidence="8">
    <location>
        <begin position="293"/>
        <end position="307"/>
    </location>
</feature>
<keyword evidence="3" id="KW-0862">Zinc</keyword>
<dbReference type="GO" id="GO:0006879">
    <property type="term" value="P:intracellular iron ion homeostasis"/>
    <property type="evidence" value="ECO:0007669"/>
    <property type="project" value="TreeGrafter"/>
</dbReference>
<protein>
    <recommendedName>
        <fullName evidence="9">Copper-fist domain-containing protein</fullName>
    </recommendedName>
</protein>
<feature type="compositionally biased region" description="Polar residues" evidence="8">
    <location>
        <begin position="208"/>
        <end position="226"/>
    </location>
</feature>